<reference evidence="1 2" key="1">
    <citation type="submission" date="2024-06" db="EMBL/GenBank/DDBJ databases">
        <title>The draft genome of Grus japonensis, version 3.</title>
        <authorList>
            <person name="Nabeshima K."/>
            <person name="Suzuki S."/>
            <person name="Onuma M."/>
        </authorList>
    </citation>
    <scope>NUCLEOTIDE SEQUENCE [LARGE SCALE GENOMIC DNA]</scope>
    <source>
        <strain evidence="1 2">451A</strain>
    </source>
</reference>
<comment type="caution">
    <text evidence="1">The sequence shown here is derived from an EMBL/GenBank/DDBJ whole genome shotgun (WGS) entry which is preliminary data.</text>
</comment>
<dbReference type="PRINTS" id="PR01345">
    <property type="entry name" value="CERVTRCPTASE"/>
</dbReference>
<accession>A0ABC9W1R0</accession>
<dbReference type="PANTHER" id="PTHR33332">
    <property type="entry name" value="REVERSE TRANSCRIPTASE DOMAIN-CONTAINING PROTEIN"/>
    <property type="match status" value="1"/>
</dbReference>
<dbReference type="AlphaFoldDB" id="A0ABC9W1R0"/>
<name>A0ABC9W1R0_GRUJA</name>
<dbReference type="Proteomes" id="UP001623348">
    <property type="component" value="Unassembled WGS sequence"/>
</dbReference>
<sequence>MGRCNPRNYRLGGEWIQSSPEEKDLGMLIDEKLNMTQQHTPAAQKANRVLEIKTSVTNRSREMILLFYAALMRPHLEYCIQLWSPQ</sequence>
<dbReference type="EMBL" id="BAAFJT010000001">
    <property type="protein sequence ID" value="GAB0179083.1"/>
    <property type="molecule type" value="Genomic_DNA"/>
</dbReference>
<proteinExistence type="predicted"/>
<keyword evidence="2" id="KW-1185">Reference proteome</keyword>
<protein>
    <submittedName>
        <fullName evidence="1">Uncharacterized protein</fullName>
    </submittedName>
</protein>
<evidence type="ECO:0000313" key="2">
    <source>
        <dbReference type="Proteomes" id="UP001623348"/>
    </source>
</evidence>
<organism evidence="1 2">
    <name type="scientific">Grus japonensis</name>
    <name type="common">Japanese crane</name>
    <name type="synonym">Red-crowned crane</name>
    <dbReference type="NCBI Taxonomy" id="30415"/>
    <lineage>
        <taxon>Eukaryota</taxon>
        <taxon>Metazoa</taxon>
        <taxon>Chordata</taxon>
        <taxon>Craniata</taxon>
        <taxon>Vertebrata</taxon>
        <taxon>Euteleostomi</taxon>
        <taxon>Archelosauria</taxon>
        <taxon>Archosauria</taxon>
        <taxon>Dinosauria</taxon>
        <taxon>Saurischia</taxon>
        <taxon>Theropoda</taxon>
        <taxon>Coelurosauria</taxon>
        <taxon>Aves</taxon>
        <taxon>Neognathae</taxon>
        <taxon>Neoaves</taxon>
        <taxon>Gruiformes</taxon>
        <taxon>Gruidae</taxon>
        <taxon>Grus</taxon>
    </lineage>
</organism>
<gene>
    <name evidence="1" type="ORF">GRJ2_000373600</name>
</gene>
<evidence type="ECO:0000313" key="1">
    <source>
        <dbReference type="EMBL" id="GAB0179083.1"/>
    </source>
</evidence>